<evidence type="ECO:0000313" key="3">
    <source>
        <dbReference type="Proteomes" id="UP000193450"/>
    </source>
</evidence>
<dbReference type="AlphaFoldDB" id="A0A1X9NJ88"/>
<name>A0A1X9NJ88_9GAMM</name>
<dbReference type="STRING" id="716816.BST96_13030"/>
<dbReference type="RefSeq" id="WP_085759124.1">
    <property type="nucleotide sequence ID" value="NZ_CP019343.1"/>
</dbReference>
<accession>A0A1X9NJ88</accession>
<sequence>MSNLLLILGVLFVALVVVVKLTERFAKPVDERQQANMSRLAMVLIMLLLVLGLIRHWMGG</sequence>
<proteinExistence type="predicted"/>
<keyword evidence="1" id="KW-0472">Membrane</keyword>
<dbReference type="KEGG" id="osg:BST96_13030"/>
<gene>
    <name evidence="2" type="ORF">BST96_13030</name>
</gene>
<feature type="transmembrane region" description="Helical" evidence="1">
    <location>
        <begin position="40"/>
        <end position="58"/>
    </location>
</feature>
<dbReference type="Proteomes" id="UP000193450">
    <property type="component" value="Chromosome"/>
</dbReference>
<reference evidence="2 3" key="1">
    <citation type="submission" date="2016-11" db="EMBL/GenBank/DDBJ databases">
        <title>Trade-off between light-utilization and light-protection in marine flavobacteria.</title>
        <authorList>
            <person name="Kumagai Y."/>
        </authorList>
    </citation>
    <scope>NUCLEOTIDE SEQUENCE [LARGE SCALE GENOMIC DNA]</scope>
    <source>
        <strain evidence="2 3">NBRC 107125</strain>
    </source>
</reference>
<evidence type="ECO:0000313" key="2">
    <source>
        <dbReference type="EMBL" id="ARN74957.1"/>
    </source>
</evidence>
<dbReference type="EMBL" id="CP019343">
    <property type="protein sequence ID" value="ARN74957.1"/>
    <property type="molecule type" value="Genomic_DNA"/>
</dbReference>
<evidence type="ECO:0000256" key="1">
    <source>
        <dbReference type="SAM" id="Phobius"/>
    </source>
</evidence>
<protein>
    <submittedName>
        <fullName evidence="2">Uncharacterized protein</fullName>
    </submittedName>
</protein>
<keyword evidence="3" id="KW-1185">Reference proteome</keyword>
<keyword evidence="1" id="KW-0812">Transmembrane</keyword>
<keyword evidence="1" id="KW-1133">Transmembrane helix</keyword>
<organism evidence="2 3">
    <name type="scientific">Oceanicoccus sagamiensis</name>
    <dbReference type="NCBI Taxonomy" id="716816"/>
    <lineage>
        <taxon>Bacteria</taxon>
        <taxon>Pseudomonadati</taxon>
        <taxon>Pseudomonadota</taxon>
        <taxon>Gammaproteobacteria</taxon>
        <taxon>Cellvibrionales</taxon>
        <taxon>Spongiibacteraceae</taxon>
        <taxon>Oceanicoccus</taxon>
    </lineage>
</organism>